<dbReference type="AlphaFoldDB" id="A0A1R1XV62"/>
<dbReference type="Gene3D" id="3.40.30.10">
    <property type="entry name" value="Glutaredoxin"/>
    <property type="match status" value="1"/>
</dbReference>
<dbReference type="InterPro" id="IPR045108">
    <property type="entry name" value="TXNDC17-like"/>
</dbReference>
<dbReference type="Proteomes" id="UP000187429">
    <property type="component" value="Unassembled WGS sequence"/>
</dbReference>
<accession>A0A1R1XV62</accession>
<dbReference type="Pfam" id="PF06110">
    <property type="entry name" value="TXD17-like_Trx"/>
    <property type="match status" value="1"/>
</dbReference>
<dbReference type="InterPro" id="IPR036249">
    <property type="entry name" value="Thioredoxin-like_sf"/>
</dbReference>
<dbReference type="PANTHER" id="PTHR12452">
    <property type="entry name" value="42-9-9 PROTEIN-RELATED"/>
    <property type="match status" value="1"/>
</dbReference>
<dbReference type="PANTHER" id="PTHR12452:SF0">
    <property type="entry name" value="THIOREDOXIN DOMAIN-CONTAINING PROTEIN 17"/>
    <property type="match status" value="1"/>
</dbReference>
<dbReference type="GO" id="GO:0005829">
    <property type="term" value="C:cytosol"/>
    <property type="evidence" value="ECO:0007669"/>
    <property type="project" value="TreeGrafter"/>
</dbReference>
<comment type="caution">
    <text evidence="3">The sequence shown here is derived from an EMBL/GenBank/DDBJ whole genome shotgun (WGS) entry which is preliminary data.</text>
</comment>
<name>A0A1R1XV62_9FUNG</name>
<dbReference type="GO" id="GO:0047134">
    <property type="term" value="F:protein-disulfide reductase [NAD(P)H] activity"/>
    <property type="evidence" value="ECO:0007669"/>
    <property type="project" value="InterPro"/>
</dbReference>
<dbReference type="InterPro" id="IPR010357">
    <property type="entry name" value="TXNDC17_dom"/>
</dbReference>
<evidence type="ECO:0000313" key="4">
    <source>
        <dbReference type="Proteomes" id="UP000187429"/>
    </source>
</evidence>
<evidence type="ECO:0000259" key="2">
    <source>
        <dbReference type="Pfam" id="PF06110"/>
    </source>
</evidence>
<dbReference type="EMBL" id="LSSM01003251">
    <property type="protein sequence ID" value="OMJ18530.1"/>
    <property type="molecule type" value="Genomic_DNA"/>
</dbReference>
<protein>
    <submittedName>
        <fullName evidence="3">Thioredoxin-like protein Clot</fullName>
    </submittedName>
</protein>
<organism evidence="3 4">
    <name type="scientific">Smittium culicis</name>
    <dbReference type="NCBI Taxonomy" id="133412"/>
    <lineage>
        <taxon>Eukaryota</taxon>
        <taxon>Fungi</taxon>
        <taxon>Fungi incertae sedis</taxon>
        <taxon>Zoopagomycota</taxon>
        <taxon>Kickxellomycotina</taxon>
        <taxon>Harpellomycetes</taxon>
        <taxon>Harpellales</taxon>
        <taxon>Legeriomycetaceae</taxon>
        <taxon>Smittium</taxon>
    </lineage>
</organism>
<gene>
    <name evidence="3" type="ORF">AYI69_g6972</name>
</gene>
<feature type="domain" description="Thioredoxin" evidence="2">
    <location>
        <begin position="2"/>
        <end position="99"/>
    </location>
</feature>
<evidence type="ECO:0000313" key="3">
    <source>
        <dbReference type="EMBL" id="OMJ18530.1"/>
    </source>
</evidence>
<comment type="similarity">
    <text evidence="1">Belongs to the thioredoxin family.</text>
</comment>
<dbReference type="SUPFAM" id="SSF52833">
    <property type="entry name" value="Thioredoxin-like"/>
    <property type="match status" value="1"/>
</dbReference>
<dbReference type="OrthoDB" id="78947at2759"/>
<keyword evidence="4" id="KW-1185">Reference proteome</keyword>
<evidence type="ECO:0000256" key="1">
    <source>
        <dbReference type="ARBA" id="ARBA00008987"/>
    </source>
</evidence>
<proteinExistence type="inferred from homology"/>
<sequence length="104" mass="11671">MYVYVGRESQSTGESYCPDCTKAIPIIAKALDSFGARYTLLKVPVDGPQDTNSETYAFRKRRDTNLTAVPTLIAYNSQGITGRLVESQLLNYNNIIRFLSSHFQ</sequence>
<reference evidence="4" key="1">
    <citation type="submission" date="2017-01" db="EMBL/GenBank/DDBJ databases">
        <authorList>
            <person name="Wang Y."/>
            <person name="White M."/>
            <person name="Kvist S."/>
            <person name="Moncalvo J.-M."/>
        </authorList>
    </citation>
    <scope>NUCLEOTIDE SEQUENCE [LARGE SCALE GENOMIC DNA]</scope>
    <source>
        <strain evidence="4">ID-206-W2</strain>
    </source>
</reference>